<dbReference type="InterPro" id="IPR036388">
    <property type="entry name" value="WH-like_DNA-bd_sf"/>
</dbReference>
<evidence type="ECO:0000313" key="8">
    <source>
        <dbReference type="Proteomes" id="UP000663651"/>
    </source>
</evidence>
<dbReference type="InterPro" id="IPR043135">
    <property type="entry name" value="Fur_C"/>
</dbReference>
<dbReference type="PANTHER" id="PTHR33202">
    <property type="entry name" value="ZINC UPTAKE REGULATION PROTEIN"/>
    <property type="match status" value="1"/>
</dbReference>
<evidence type="ECO:0000256" key="2">
    <source>
        <dbReference type="ARBA" id="ARBA00022491"/>
    </source>
</evidence>
<dbReference type="Pfam" id="PF01475">
    <property type="entry name" value="FUR"/>
    <property type="match status" value="1"/>
</dbReference>
<dbReference type="Gene3D" id="1.10.10.10">
    <property type="entry name" value="Winged helix-like DNA-binding domain superfamily/Winged helix DNA-binding domain"/>
    <property type="match status" value="1"/>
</dbReference>
<dbReference type="Proteomes" id="UP000663651">
    <property type="component" value="Chromosome"/>
</dbReference>
<dbReference type="PANTHER" id="PTHR33202:SF7">
    <property type="entry name" value="FERRIC UPTAKE REGULATION PROTEIN"/>
    <property type="match status" value="1"/>
</dbReference>
<dbReference type="CDD" id="cd07153">
    <property type="entry name" value="Fur_like"/>
    <property type="match status" value="1"/>
</dbReference>
<gene>
    <name evidence="7" type="ORF">JZM60_04215</name>
</gene>
<keyword evidence="2" id="KW-0678">Repressor</keyword>
<name>A0ABX7Q5V6_9BACT</name>
<dbReference type="InterPro" id="IPR002481">
    <property type="entry name" value="FUR"/>
</dbReference>
<sequence>MKSIISFKAQKLRDLEEQCRRNGLAMTVQRRVVLDALAERTDHPSADQLYDAVRGRLRGISRTTVYRVLETLVGIGVVLKISNPESKARYDANAERHHHIHCIHCQKIQDVHNPAICLSQMPAETEAGFTVLDYSINFSGVCPDCMPMTLTAKGGHNEKMEMRCL</sequence>
<evidence type="ECO:0000256" key="1">
    <source>
        <dbReference type="ARBA" id="ARBA00007957"/>
    </source>
</evidence>
<dbReference type="RefSeq" id="WP_207164269.1">
    <property type="nucleotide sequence ID" value="NZ_CP071382.1"/>
</dbReference>
<keyword evidence="5" id="KW-0238">DNA-binding</keyword>
<evidence type="ECO:0000256" key="6">
    <source>
        <dbReference type="ARBA" id="ARBA00023163"/>
    </source>
</evidence>
<keyword evidence="8" id="KW-1185">Reference proteome</keyword>
<keyword evidence="3" id="KW-0862">Zinc</keyword>
<dbReference type="Gene3D" id="3.30.1490.190">
    <property type="match status" value="1"/>
</dbReference>
<keyword evidence="4" id="KW-0805">Transcription regulation</keyword>
<evidence type="ECO:0000256" key="5">
    <source>
        <dbReference type="ARBA" id="ARBA00023125"/>
    </source>
</evidence>
<protein>
    <submittedName>
        <fullName evidence="7">Transcriptional repressor</fullName>
    </submittedName>
</protein>
<keyword evidence="6" id="KW-0804">Transcription</keyword>
<accession>A0ABX7Q5V6</accession>
<proteinExistence type="inferred from homology"/>
<evidence type="ECO:0000313" key="7">
    <source>
        <dbReference type="EMBL" id="QSV46490.1"/>
    </source>
</evidence>
<organism evidence="7 8">
    <name type="scientific">Geobacter benzoatilyticus</name>
    <dbReference type="NCBI Taxonomy" id="2815309"/>
    <lineage>
        <taxon>Bacteria</taxon>
        <taxon>Pseudomonadati</taxon>
        <taxon>Thermodesulfobacteriota</taxon>
        <taxon>Desulfuromonadia</taxon>
        <taxon>Geobacterales</taxon>
        <taxon>Geobacteraceae</taxon>
        <taxon>Geobacter</taxon>
    </lineage>
</organism>
<dbReference type="SUPFAM" id="SSF46785">
    <property type="entry name" value="Winged helix' DNA-binding domain"/>
    <property type="match status" value="1"/>
</dbReference>
<dbReference type="EMBL" id="CP071382">
    <property type="protein sequence ID" value="QSV46490.1"/>
    <property type="molecule type" value="Genomic_DNA"/>
</dbReference>
<comment type="similarity">
    <text evidence="1">Belongs to the Fur family.</text>
</comment>
<evidence type="ECO:0000256" key="3">
    <source>
        <dbReference type="ARBA" id="ARBA00022833"/>
    </source>
</evidence>
<evidence type="ECO:0000256" key="4">
    <source>
        <dbReference type="ARBA" id="ARBA00023015"/>
    </source>
</evidence>
<dbReference type="InterPro" id="IPR036390">
    <property type="entry name" value="WH_DNA-bd_sf"/>
</dbReference>
<reference evidence="7 8" key="1">
    <citation type="submission" date="2021-03" db="EMBL/GenBank/DDBJ databases">
        <title>Geobacter metallireducens gen. nov. sp. nov., a microorganism capable of coupling the complete oxidation of organic compounds to the reduction of iron and other metals.</title>
        <authorList>
            <person name="Li Y."/>
        </authorList>
    </citation>
    <scope>NUCLEOTIDE SEQUENCE [LARGE SCALE GENOMIC DNA]</scope>
    <source>
        <strain evidence="7 8">Jerry-YX</strain>
    </source>
</reference>